<feature type="domain" description="C3H1-type" evidence="6">
    <location>
        <begin position="8"/>
        <end position="36"/>
    </location>
</feature>
<proteinExistence type="predicted"/>
<evidence type="ECO:0000313" key="7">
    <source>
        <dbReference type="EMBL" id="EGR27318.1"/>
    </source>
</evidence>
<dbReference type="PANTHER" id="PTHR12547:SF18">
    <property type="entry name" value="PROTEIN TIS11"/>
    <property type="match status" value="1"/>
</dbReference>
<dbReference type="SUPFAM" id="SSF90229">
    <property type="entry name" value="CCCH zinc finger"/>
    <property type="match status" value="2"/>
</dbReference>
<gene>
    <name evidence="7" type="ORF">IMG5_197860</name>
</gene>
<feature type="domain" description="C3H1-type" evidence="6">
    <location>
        <begin position="63"/>
        <end position="90"/>
    </location>
</feature>
<sequence>MINYHDVRYKRTLCKNFQTTGQCVMGIRCHFAHGQEEIRNPAIDPLVQYPALAALMQNPAALSSKLVRCKYNDIGSCKYGASCHYSHEITKLNIASEYMAIVQRAAEILAVQNVQGCSQLLNEVINRTDCSPEEKKQYEQIISQAQQLAVNLMTQFSSPQQQQLQQQPLQQQI</sequence>
<dbReference type="OrthoDB" id="437580at2759"/>
<dbReference type="InParanoid" id="G0R5C9"/>
<evidence type="ECO:0000256" key="5">
    <source>
        <dbReference type="PROSITE-ProRule" id="PRU00723"/>
    </source>
</evidence>
<reference evidence="7 8" key="1">
    <citation type="submission" date="2011-07" db="EMBL/GenBank/DDBJ databases">
        <authorList>
            <person name="Coyne R."/>
            <person name="Brami D."/>
            <person name="Johnson J."/>
            <person name="Hostetler J."/>
            <person name="Hannick L."/>
            <person name="Clark T."/>
            <person name="Cassidy-Hanley D."/>
            <person name="Inman J."/>
        </authorList>
    </citation>
    <scope>NUCLEOTIDE SEQUENCE [LARGE SCALE GENOMIC DNA]</scope>
    <source>
        <strain evidence="7 8">G5</strain>
    </source>
</reference>
<name>G0R5C9_ICHMU</name>
<dbReference type="eggNOG" id="ENOG502RT1U">
    <property type="taxonomic scope" value="Eukaryota"/>
</dbReference>
<dbReference type="Gene3D" id="4.10.1000.10">
    <property type="entry name" value="Zinc finger, CCCH-type"/>
    <property type="match status" value="2"/>
</dbReference>
<evidence type="ECO:0000259" key="6">
    <source>
        <dbReference type="PROSITE" id="PS50103"/>
    </source>
</evidence>
<feature type="zinc finger region" description="C3H1-type" evidence="5">
    <location>
        <begin position="8"/>
        <end position="36"/>
    </location>
</feature>
<dbReference type="STRING" id="857967.G0R5C9"/>
<keyword evidence="8" id="KW-1185">Reference proteome</keyword>
<dbReference type="InterPro" id="IPR036855">
    <property type="entry name" value="Znf_CCCH_sf"/>
</dbReference>
<evidence type="ECO:0000256" key="4">
    <source>
        <dbReference type="ARBA" id="ARBA00022833"/>
    </source>
</evidence>
<dbReference type="InterPro" id="IPR000571">
    <property type="entry name" value="Znf_CCCH"/>
</dbReference>
<dbReference type="InterPro" id="IPR045877">
    <property type="entry name" value="ZFP36-like"/>
</dbReference>
<dbReference type="GO" id="GO:0008270">
    <property type="term" value="F:zinc ion binding"/>
    <property type="evidence" value="ECO:0007669"/>
    <property type="project" value="UniProtKB-KW"/>
</dbReference>
<dbReference type="PANTHER" id="PTHR12547">
    <property type="entry name" value="CCCH ZINC FINGER/TIS11-RELATED"/>
    <property type="match status" value="1"/>
</dbReference>
<feature type="zinc finger region" description="C3H1-type" evidence="5">
    <location>
        <begin position="63"/>
        <end position="90"/>
    </location>
</feature>
<dbReference type="SMART" id="SM00356">
    <property type="entry name" value="ZnF_C3H1"/>
    <property type="match status" value="2"/>
</dbReference>
<dbReference type="RefSeq" id="XP_004024202.1">
    <property type="nucleotide sequence ID" value="XM_004024153.1"/>
</dbReference>
<dbReference type="GO" id="GO:0051252">
    <property type="term" value="P:regulation of RNA metabolic process"/>
    <property type="evidence" value="ECO:0007669"/>
    <property type="project" value="UniProtKB-ARBA"/>
</dbReference>
<dbReference type="AlphaFoldDB" id="G0R5C9"/>
<organism evidence="7 8">
    <name type="scientific">Ichthyophthirius multifiliis</name>
    <name type="common">White spot disease agent</name>
    <name type="synonym">Ich</name>
    <dbReference type="NCBI Taxonomy" id="5932"/>
    <lineage>
        <taxon>Eukaryota</taxon>
        <taxon>Sar</taxon>
        <taxon>Alveolata</taxon>
        <taxon>Ciliophora</taxon>
        <taxon>Intramacronucleata</taxon>
        <taxon>Oligohymenophorea</taxon>
        <taxon>Hymenostomatida</taxon>
        <taxon>Ophryoglenina</taxon>
        <taxon>Ichthyophthirius</taxon>
    </lineage>
</organism>
<evidence type="ECO:0000256" key="2">
    <source>
        <dbReference type="ARBA" id="ARBA00022737"/>
    </source>
</evidence>
<evidence type="ECO:0000313" key="8">
    <source>
        <dbReference type="Proteomes" id="UP000008983"/>
    </source>
</evidence>
<dbReference type="Proteomes" id="UP000008983">
    <property type="component" value="Unassembled WGS sequence"/>
</dbReference>
<evidence type="ECO:0000256" key="1">
    <source>
        <dbReference type="ARBA" id="ARBA00022723"/>
    </source>
</evidence>
<evidence type="ECO:0000256" key="3">
    <source>
        <dbReference type="ARBA" id="ARBA00022771"/>
    </source>
</evidence>
<dbReference type="Pfam" id="PF00642">
    <property type="entry name" value="zf-CCCH"/>
    <property type="match status" value="2"/>
</dbReference>
<accession>G0R5C9</accession>
<dbReference type="GeneID" id="14903392"/>
<keyword evidence="2" id="KW-0677">Repeat</keyword>
<protein>
    <recommendedName>
        <fullName evidence="6">C3H1-type domain-containing protein</fullName>
    </recommendedName>
</protein>
<keyword evidence="3 5" id="KW-0863">Zinc-finger</keyword>
<dbReference type="EMBL" id="GL984368">
    <property type="protein sequence ID" value="EGR27318.1"/>
    <property type="molecule type" value="Genomic_DNA"/>
</dbReference>
<dbReference type="GO" id="GO:0010468">
    <property type="term" value="P:regulation of gene expression"/>
    <property type="evidence" value="ECO:0007669"/>
    <property type="project" value="UniProtKB-ARBA"/>
</dbReference>
<keyword evidence="4 5" id="KW-0862">Zinc</keyword>
<dbReference type="PROSITE" id="PS50103">
    <property type="entry name" value="ZF_C3H1"/>
    <property type="match status" value="2"/>
</dbReference>
<dbReference type="OMA" id="QSEYTAI"/>
<keyword evidence="1 5" id="KW-0479">Metal-binding</keyword>
<dbReference type="FunFam" id="4.10.1000.10:FF:000003">
    <property type="entry name" value="Zinc finger CCCH domain-containing protein"/>
    <property type="match status" value="1"/>
</dbReference>
<dbReference type="GO" id="GO:0003729">
    <property type="term" value="F:mRNA binding"/>
    <property type="evidence" value="ECO:0007669"/>
    <property type="project" value="InterPro"/>
</dbReference>